<dbReference type="AlphaFoldDB" id="A0A1G4JC81"/>
<reference evidence="2" key="1">
    <citation type="submission" date="2016-03" db="EMBL/GenBank/DDBJ databases">
        <authorList>
            <person name="Devillers H."/>
        </authorList>
    </citation>
    <scope>NUCLEOTIDE SEQUENCE [LARGE SCALE GENOMIC DNA]</scope>
</reference>
<sequence length="306" mass="35619">MSILDKLPVEIQLRLLESHPQLAFVNTRWYRLNNKLGRDRCLRMKPEIYYRQTIEESICRYIKTLDHSRLAARLINVPHQYAEDDTFQCYISDSWHIIYSVLFQNPKFFAMDSAGRKMNAAQDTISEFYCPMELVTGRDYPCNLWFTKLSSSGRFGAIRVAVYGQPDGSEPLLQRDLPLSLPDWCESKGTYCIYGGEIKLPSSGNDLKVVHMGVSIVNGDGNFELQAVDTKRYQPQASWLLFKTHLTNIFNVSEKRLSADRMRWDEKQFANDMEGTQEEVEFEFLYRFPKDQSMTHNLSNVKYPSL</sequence>
<protein>
    <submittedName>
        <fullName evidence="1">LADA_0E05864g1_1</fullName>
    </submittedName>
</protein>
<organism evidence="1 2">
    <name type="scientific">Lachancea dasiensis</name>
    <dbReference type="NCBI Taxonomy" id="1072105"/>
    <lineage>
        <taxon>Eukaryota</taxon>
        <taxon>Fungi</taxon>
        <taxon>Dikarya</taxon>
        <taxon>Ascomycota</taxon>
        <taxon>Saccharomycotina</taxon>
        <taxon>Saccharomycetes</taxon>
        <taxon>Saccharomycetales</taxon>
        <taxon>Saccharomycetaceae</taxon>
        <taxon>Lachancea</taxon>
    </lineage>
</organism>
<dbReference type="Proteomes" id="UP000190274">
    <property type="component" value="Chromosome E"/>
</dbReference>
<gene>
    <name evidence="1" type="ORF">LADA_0E05864G</name>
</gene>
<accession>A0A1G4JC81</accession>
<proteinExistence type="predicted"/>
<evidence type="ECO:0000313" key="1">
    <source>
        <dbReference type="EMBL" id="SCU87737.1"/>
    </source>
</evidence>
<dbReference type="EMBL" id="LT598455">
    <property type="protein sequence ID" value="SCU87737.1"/>
    <property type="molecule type" value="Genomic_DNA"/>
</dbReference>
<evidence type="ECO:0000313" key="2">
    <source>
        <dbReference type="Proteomes" id="UP000190274"/>
    </source>
</evidence>
<dbReference type="OrthoDB" id="4065415at2759"/>
<name>A0A1G4JC81_9SACH</name>
<keyword evidence="2" id="KW-1185">Reference proteome</keyword>